<dbReference type="Gene3D" id="1.10.510.10">
    <property type="entry name" value="Transferase(Phosphotransferase) domain 1"/>
    <property type="match status" value="1"/>
</dbReference>
<protein>
    <recommendedName>
        <fullName evidence="3">Protein kinase domain-containing protein</fullName>
    </recommendedName>
</protein>
<proteinExistence type="predicted"/>
<dbReference type="Proteomes" id="UP000248817">
    <property type="component" value="Unassembled WGS sequence"/>
</dbReference>
<name>A0A2V5IAI3_9EURO</name>
<evidence type="ECO:0000313" key="2">
    <source>
        <dbReference type="Proteomes" id="UP000248817"/>
    </source>
</evidence>
<dbReference type="EMBL" id="KZ825507">
    <property type="protein sequence ID" value="PYI31053.1"/>
    <property type="molecule type" value="Genomic_DNA"/>
</dbReference>
<dbReference type="InterPro" id="IPR011009">
    <property type="entry name" value="Kinase-like_dom_sf"/>
</dbReference>
<keyword evidence="2" id="KW-1185">Reference proteome</keyword>
<sequence length="83" mass="9538">GGSRSWERRFEDSVQKPRAEVGFARVAEAEKAALMELLRGMLAFRPAERSTAREVLESRWMEGWGMPALKESWRVSGTRVERN</sequence>
<evidence type="ECO:0000313" key="1">
    <source>
        <dbReference type="EMBL" id="PYI31053.1"/>
    </source>
</evidence>
<gene>
    <name evidence="1" type="ORF">BP00DRAFT_344547</name>
</gene>
<dbReference type="SUPFAM" id="SSF56112">
    <property type="entry name" value="Protein kinase-like (PK-like)"/>
    <property type="match status" value="1"/>
</dbReference>
<evidence type="ECO:0008006" key="3">
    <source>
        <dbReference type="Google" id="ProtNLM"/>
    </source>
</evidence>
<dbReference type="AlphaFoldDB" id="A0A2V5IAI3"/>
<accession>A0A2V5IAI3</accession>
<reference evidence="1 2" key="1">
    <citation type="submission" date="2018-02" db="EMBL/GenBank/DDBJ databases">
        <title>The genomes of Aspergillus section Nigri reveals drivers in fungal speciation.</title>
        <authorList>
            <consortium name="DOE Joint Genome Institute"/>
            <person name="Vesth T.C."/>
            <person name="Nybo J."/>
            <person name="Theobald S."/>
            <person name="Brandl J."/>
            <person name="Frisvad J.C."/>
            <person name="Nielsen K.F."/>
            <person name="Lyhne E.K."/>
            <person name="Kogle M.E."/>
            <person name="Kuo A."/>
            <person name="Riley R."/>
            <person name="Clum A."/>
            <person name="Nolan M."/>
            <person name="Lipzen A."/>
            <person name="Salamov A."/>
            <person name="Henrissat B."/>
            <person name="Wiebenga A."/>
            <person name="De vries R.P."/>
            <person name="Grigoriev I.V."/>
            <person name="Mortensen U.H."/>
            <person name="Andersen M.R."/>
            <person name="Baker S.E."/>
        </authorList>
    </citation>
    <scope>NUCLEOTIDE SEQUENCE [LARGE SCALE GENOMIC DNA]</scope>
    <source>
        <strain evidence="1 2">CBS 114.80</strain>
    </source>
</reference>
<organism evidence="1 2">
    <name type="scientific">Aspergillus indologenus CBS 114.80</name>
    <dbReference type="NCBI Taxonomy" id="1450541"/>
    <lineage>
        <taxon>Eukaryota</taxon>
        <taxon>Fungi</taxon>
        <taxon>Dikarya</taxon>
        <taxon>Ascomycota</taxon>
        <taxon>Pezizomycotina</taxon>
        <taxon>Eurotiomycetes</taxon>
        <taxon>Eurotiomycetidae</taxon>
        <taxon>Eurotiales</taxon>
        <taxon>Aspergillaceae</taxon>
        <taxon>Aspergillus</taxon>
        <taxon>Aspergillus subgen. Circumdati</taxon>
    </lineage>
</organism>
<feature type="non-terminal residue" evidence="1">
    <location>
        <position position="1"/>
    </location>
</feature>